<dbReference type="PANTHER" id="PTHR43071">
    <property type="entry name" value="2-AMINO-4-HYDROXY-6-HYDROXYMETHYLDIHYDROPTERIDINE PYROPHOSPHOKINASE"/>
    <property type="match status" value="1"/>
</dbReference>
<dbReference type="NCBIfam" id="TIGR01498">
    <property type="entry name" value="folK"/>
    <property type="match status" value="1"/>
</dbReference>
<dbReference type="Proteomes" id="UP000184286">
    <property type="component" value="Unassembled WGS sequence"/>
</dbReference>
<evidence type="ECO:0000256" key="3">
    <source>
        <dbReference type="ARBA" id="ARBA00013253"/>
    </source>
</evidence>
<name>A0A1V6MKE4_9ACTN</name>
<protein>
    <recommendedName>
        <fullName evidence="3">2-amino-4-hydroxy-6-hydroxymethyldihydropteridine diphosphokinase</fullName>
        <ecNumber evidence="3">2.7.6.3</ecNumber>
    </recommendedName>
</protein>
<dbReference type="PANTHER" id="PTHR43071:SF1">
    <property type="entry name" value="2-AMINO-4-HYDROXY-6-HYDROXYMETHYLDIHYDROPTERIDINE PYROPHOSPHOKINASE"/>
    <property type="match status" value="1"/>
</dbReference>
<reference evidence="10 11" key="2">
    <citation type="submission" date="2017-02" db="EMBL/GenBank/DDBJ databases">
        <title>Draft genome sequence of Streptomyces phaeoluteigriseus type strain DSM41896.</title>
        <authorList>
            <person name="Salih T.S."/>
            <person name="Algora Gallardo L."/>
            <person name="Melo Santos T."/>
            <person name="Filgueira Martinez S."/>
            <person name="Herron P.R."/>
        </authorList>
    </citation>
    <scope>NUCLEOTIDE SEQUENCE [LARGE SCALE GENOMIC DNA]</scope>
    <source>
        <strain evidence="10 11">DSM 41896</strain>
    </source>
</reference>
<dbReference type="CDD" id="cd00483">
    <property type="entry name" value="HPPK"/>
    <property type="match status" value="1"/>
</dbReference>
<evidence type="ECO:0000256" key="5">
    <source>
        <dbReference type="ARBA" id="ARBA00022741"/>
    </source>
</evidence>
<comment type="pathway">
    <text evidence="2">Cofactor biosynthesis; tetrahydrofolate biosynthesis; 2-amino-4-hydroxy-6-hydroxymethyl-7,8-dihydropteridine diphosphate from 7,8-dihydroneopterin triphosphate: step 4/4.</text>
</comment>
<dbReference type="InterPro" id="IPR035907">
    <property type="entry name" value="Hppk_sf"/>
</dbReference>
<dbReference type="InterPro" id="IPR000550">
    <property type="entry name" value="Hppk"/>
</dbReference>
<evidence type="ECO:0000313" key="11">
    <source>
        <dbReference type="Proteomes" id="UP000184286"/>
    </source>
</evidence>
<dbReference type="GO" id="GO:0046654">
    <property type="term" value="P:tetrahydrofolate biosynthetic process"/>
    <property type="evidence" value="ECO:0007669"/>
    <property type="project" value="UniProtKB-UniPathway"/>
</dbReference>
<dbReference type="PROSITE" id="PS00794">
    <property type="entry name" value="HPPK"/>
    <property type="match status" value="1"/>
</dbReference>
<dbReference type="EC" id="2.7.6.3" evidence="3"/>
<evidence type="ECO:0000256" key="1">
    <source>
        <dbReference type="ARBA" id="ARBA00000198"/>
    </source>
</evidence>
<dbReference type="SUPFAM" id="SSF55083">
    <property type="entry name" value="6-hydroxymethyl-7,8-dihydropterin pyrophosphokinase, HPPK"/>
    <property type="match status" value="1"/>
</dbReference>
<keyword evidence="4" id="KW-0808">Transferase</keyword>
<evidence type="ECO:0000256" key="2">
    <source>
        <dbReference type="ARBA" id="ARBA00005051"/>
    </source>
</evidence>
<comment type="catalytic activity">
    <reaction evidence="1">
        <text>6-hydroxymethyl-7,8-dihydropterin + ATP = (7,8-dihydropterin-6-yl)methyl diphosphate + AMP + H(+)</text>
        <dbReference type="Rhea" id="RHEA:11412"/>
        <dbReference type="ChEBI" id="CHEBI:15378"/>
        <dbReference type="ChEBI" id="CHEBI:30616"/>
        <dbReference type="ChEBI" id="CHEBI:44841"/>
        <dbReference type="ChEBI" id="CHEBI:72950"/>
        <dbReference type="ChEBI" id="CHEBI:456215"/>
        <dbReference type="EC" id="2.7.6.3"/>
    </reaction>
</comment>
<evidence type="ECO:0000259" key="9">
    <source>
        <dbReference type="PROSITE" id="PS00794"/>
    </source>
</evidence>
<gene>
    <name evidence="10" type="ORF">BM536_033250</name>
</gene>
<proteinExistence type="predicted"/>
<keyword evidence="6 10" id="KW-0418">Kinase</keyword>
<dbReference type="STRING" id="114686.BM536_033250"/>
<dbReference type="GO" id="GO:0003848">
    <property type="term" value="F:2-amino-4-hydroxy-6-hydroxymethyldihydropteridine diphosphokinase activity"/>
    <property type="evidence" value="ECO:0007669"/>
    <property type="project" value="UniProtKB-EC"/>
</dbReference>
<evidence type="ECO:0000256" key="4">
    <source>
        <dbReference type="ARBA" id="ARBA00022679"/>
    </source>
</evidence>
<dbReference type="GO" id="GO:0016301">
    <property type="term" value="F:kinase activity"/>
    <property type="evidence" value="ECO:0007669"/>
    <property type="project" value="UniProtKB-KW"/>
</dbReference>
<organism evidence="10 11">
    <name type="scientific">Streptomyces phaeoluteigriseus</name>
    <dbReference type="NCBI Taxonomy" id="114686"/>
    <lineage>
        <taxon>Bacteria</taxon>
        <taxon>Bacillati</taxon>
        <taxon>Actinomycetota</taxon>
        <taxon>Actinomycetes</taxon>
        <taxon>Kitasatosporales</taxon>
        <taxon>Streptomycetaceae</taxon>
        <taxon>Streptomyces</taxon>
        <taxon>Streptomyces aurantiacus group</taxon>
    </lineage>
</organism>
<sequence>MTRPFTPGHTDPTVQPVPASVVERVDAADATLHNPKRAVISLGSNLGNRLETLQGAIDALEDTPGVRVKAVSPVYETEPWGVEPGSQPSYFNAVVVLKTTLPPSSLLERAHAVEEAFHRVRDERWGARTLDVDIVAYADVLSDDPSLTLPHPRAHERAFVLAPWHDVEPGAQVPGRGAVAELLQVVSRDGVTAREDLELRLPE</sequence>
<reference evidence="11" key="1">
    <citation type="submission" date="2016-11" db="EMBL/GenBank/DDBJ databases">
        <authorList>
            <person name="Schniete J.K."/>
            <person name="Salih T."/>
            <person name="Algora Gallardo L."/>
            <person name="Martinez Fernandez S."/>
            <person name="Herron P.R."/>
        </authorList>
    </citation>
    <scope>NUCLEOTIDE SEQUENCE [LARGE SCALE GENOMIC DNA]</scope>
    <source>
        <strain evidence="11">DSM 41896</strain>
    </source>
</reference>
<dbReference type="AlphaFoldDB" id="A0A1V6MKE4"/>
<evidence type="ECO:0000256" key="7">
    <source>
        <dbReference type="ARBA" id="ARBA00022840"/>
    </source>
</evidence>
<dbReference type="EMBL" id="MPOH02000019">
    <property type="protein sequence ID" value="OQD52924.1"/>
    <property type="molecule type" value="Genomic_DNA"/>
</dbReference>
<evidence type="ECO:0000313" key="10">
    <source>
        <dbReference type="EMBL" id="OQD52924.1"/>
    </source>
</evidence>
<dbReference type="OrthoDB" id="9808041at2"/>
<evidence type="ECO:0000256" key="8">
    <source>
        <dbReference type="ARBA" id="ARBA00022909"/>
    </source>
</evidence>
<accession>A0A1V6MKE4</accession>
<keyword evidence="5" id="KW-0547">Nucleotide-binding</keyword>
<comment type="caution">
    <text evidence="10">The sequence shown here is derived from an EMBL/GenBank/DDBJ whole genome shotgun (WGS) entry which is preliminary data.</text>
</comment>
<dbReference type="UniPathway" id="UPA00077">
    <property type="reaction ID" value="UER00155"/>
</dbReference>
<dbReference type="GO" id="GO:0005524">
    <property type="term" value="F:ATP binding"/>
    <property type="evidence" value="ECO:0007669"/>
    <property type="project" value="UniProtKB-KW"/>
</dbReference>
<feature type="domain" description="7,8-dihydro-6-hydroxymethylpterin-pyrophosphokinase" evidence="9">
    <location>
        <begin position="124"/>
        <end position="135"/>
    </location>
</feature>
<dbReference type="GO" id="GO:0046656">
    <property type="term" value="P:folic acid biosynthetic process"/>
    <property type="evidence" value="ECO:0007669"/>
    <property type="project" value="UniProtKB-KW"/>
</dbReference>
<evidence type="ECO:0000256" key="6">
    <source>
        <dbReference type="ARBA" id="ARBA00022777"/>
    </source>
</evidence>
<keyword evidence="8" id="KW-0289">Folate biosynthesis</keyword>
<dbReference type="Gene3D" id="3.30.70.560">
    <property type="entry name" value="7,8-Dihydro-6-hydroxymethylpterin-pyrophosphokinase HPPK"/>
    <property type="match status" value="1"/>
</dbReference>
<keyword evidence="7" id="KW-0067">ATP-binding</keyword>
<dbReference type="Pfam" id="PF01288">
    <property type="entry name" value="HPPK"/>
    <property type="match status" value="1"/>
</dbReference>
<dbReference type="RefSeq" id="WP_073492051.1">
    <property type="nucleotide sequence ID" value="NZ_MPOH02000019.1"/>
</dbReference>